<keyword evidence="2" id="KW-1133">Transmembrane helix</keyword>
<feature type="region of interest" description="Disordered" evidence="1">
    <location>
        <begin position="1"/>
        <end position="87"/>
    </location>
</feature>
<sequence>MIPAQSQQEQKQQRIQQTQNLRIRVPTGPIPMDPKKVVKSSTAPNLPTSNSLTVTSVPIQTTTTTTPAETTTTTTTPAETTTTTTTTTTTRVLVETTTTTKIPEPVQTSVTETTTATLTSLIEITGLNTAEGLTATAVTMHGTVNGAGTGSGDWSRTQTIILATVIPVVFIVLIVLIIIIMWFRKSSLKSCFAGNSHPSYPIKPDLLLETPIEMNQVTHV</sequence>
<organism evidence="3 4">
    <name type="scientific">Rotaria socialis</name>
    <dbReference type="NCBI Taxonomy" id="392032"/>
    <lineage>
        <taxon>Eukaryota</taxon>
        <taxon>Metazoa</taxon>
        <taxon>Spiralia</taxon>
        <taxon>Gnathifera</taxon>
        <taxon>Rotifera</taxon>
        <taxon>Eurotatoria</taxon>
        <taxon>Bdelloidea</taxon>
        <taxon>Philodinida</taxon>
        <taxon>Philodinidae</taxon>
        <taxon>Rotaria</taxon>
    </lineage>
</organism>
<feature type="transmembrane region" description="Helical" evidence="2">
    <location>
        <begin position="160"/>
        <end position="183"/>
    </location>
</feature>
<accession>A0A817W7Q3</accession>
<protein>
    <submittedName>
        <fullName evidence="3">Uncharacterized protein</fullName>
    </submittedName>
</protein>
<name>A0A817W7Q3_9BILA</name>
<evidence type="ECO:0000313" key="3">
    <source>
        <dbReference type="EMBL" id="CAF3352257.1"/>
    </source>
</evidence>
<proteinExistence type="predicted"/>
<evidence type="ECO:0000256" key="2">
    <source>
        <dbReference type="SAM" id="Phobius"/>
    </source>
</evidence>
<dbReference type="Proteomes" id="UP000663869">
    <property type="component" value="Unassembled WGS sequence"/>
</dbReference>
<gene>
    <name evidence="3" type="ORF">FME351_LOCUS4610</name>
</gene>
<keyword evidence="2" id="KW-0472">Membrane</keyword>
<comment type="caution">
    <text evidence="3">The sequence shown here is derived from an EMBL/GenBank/DDBJ whole genome shotgun (WGS) entry which is preliminary data.</text>
</comment>
<evidence type="ECO:0000313" key="4">
    <source>
        <dbReference type="Proteomes" id="UP000663869"/>
    </source>
</evidence>
<evidence type="ECO:0000256" key="1">
    <source>
        <dbReference type="SAM" id="MobiDB-lite"/>
    </source>
</evidence>
<feature type="compositionally biased region" description="Low complexity" evidence="1">
    <location>
        <begin position="53"/>
        <end position="87"/>
    </location>
</feature>
<feature type="compositionally biased region" description="Polar residues" evidence="1">
    <location>
        <begin position="39"/>
        <end position="52"/>
    </location>
</feature>
<dbReference type="EMBL" id="CAJNYU010000352">
    <property type="protein sequence ID" value="CAF3352257.1"/>
    <property type="molecule type" value="Genomic_DNA"/>
</dbReference>
<dbReference type="AlphaFoldDB" id="A0A817W7Q3"/>
<feature type="compositionally biased region" description="Low complexity" evidence="1">
    <location>
        <begin position="1"/>
        <end position="19"/>
    </location>
</feature>
<keyword evidence="2" id="KW-0812">Transmembrane</keyword>
<reference evidence="3" key="1">
    <citation type="submission" date="2021-02" db="EMBL/GenBank/DDBJ databases">
        <authorList>
            <person name="Nowell W R."/>
        </authorList>
    </citation>
    <scope>NUCLEOTIDE SEQUENCE</scope>
</reference>